<comment type="caution">
    <text evidence="1">The sequence shown here is derived from an EMBL/GenBank/DDBJ whole genome shotgun (WGS) entry which is preliminary data.</text>
</comment>
<keyword evidence="2" id="KW-1185">Reference proteome</keyword>
<name>A0AA39V742_9LECA</name>
<protein>
    <submittedName>
        <fullName evidence="1">Uncharacterized protein</fullName>
    </submittedName>
</protein>
<evidence type="ECO:0000313" key="1">
    <source>
        <dbReference type="EMBL" id="KAK0515594.1"/>
    </source>
</evidence>
<accession>A0AA39V742</accession>
<dbReference type="AlphaFoldDB" id="A0AA39V742"/>
<dbReference type="Proteomes" id="UP001166286">
    <property type="component" value="Unassembled WGS sequence"/>
</dbReference>
<proteinExistence type="predicted"/>
<sequence length="542" mass="60966">MVNDTTVSTIALAVALVALITTISQVLGQFLATADGYRRCQASVMGGWAKMTHRHFRWSEMRFETLYTTPRFGLSDNFFGVKETRYPLNGSPLMMVKTHCEPYRNTSASQTSLVSWVSFMQALHLTSNTTLRCGVYFNERILLPDITIERRSWDFVPPEVVRPLAVVSISNIAILARRLGMIWRQFEPLDGNLRAEGSGHTITSVAVRSMGTVLTIGIQDPSNGDEVDGRDDLYIPLEAADKMGFGIVPGAPALGIPDHKLGTEEEILATLRNVVDPSHEAANRIKGILGANPGWTPGISDIIGLACPMLRPRGSSLVRVPQPAGYAVGLTQQQEGFVVFRNRLKDLIAEREAKNEPVSPQSRFIYNQYEELHQHYGDQWEDQHVCNKMLSNQSTTDFLDVLNTKHAATTEYFRGLIGQFNGRGEKAQEFKYTDLMYSHIRHAVNYFPEALERLNASPPRGRDHYGMRVAGWIIEGAHIYFDNIPKIINDMRDNGFDQPQIVEDAWLTMMFRAFLWHRSHFMVEGPRVPSAHWGSNLPVYIG</sequence>
<reference evidence="1" key="1">
    <citation type="submission" date="2023-03" db="EMBL/GenBank/DDBJ databases">
        <title>Complete genome of Cladonia borealis.</title>
        <authorList>
            <person name="Park H."/>
        </authorList>
    </citation>
    <scope>NUCLEOTIDE SEQUENCE</scope>
    <source>
        <strain evidence="1">ANT050790</strain>
    </source>
</reference>
<evidence type="ECO:0000313" key="2">
    <source>
        <dbReference type="Proteomes" id="UP001166286"/>
    </source>
</evidence>
<dbReference type="EMBL" id="JAFEKC020000003">
    <property type="protein sequence ID" value="KAK0515594.1"/>
    <property type="molecule type" value="Genomic_DNA"/>
</dbReference>
<gene>
    <name evidence="1" type="ORF">JMJ35_001628</name>
</gene>
<organism evidence="1 2">
    <name type="scientific">Cladonia borealis</name>
    <dbReference type="NCBI Taxonomy" id="184061"/>
    <lineage>
        <taxon>Eukaryota</taxon>
        <taxon>Fungi</taxon>
        <taxon>Dikarya</taxon>
        <taxon>Ascomycota</taxon>
        <taxon>Pezizomycotina</taxon>
        <taxon>Lecanoromycetes</taxon>
        <taxon>OSLEUM clade</taxon>
        <taxon>Lecanoromycetidae</taxon>
        <taxon>Lecanorales</taxon>
        <taxon>Lecanorineae</taxon>
        <taxon>Cladoniaceae</taxon>
        <taxon>Cladonia</taxon>
    </lineage>
</organism>